<dbReference type="Pfam" id="PF24762">
    <property type="entry name" value="TPR_IF140-IFT172"/>
    <property type="match status" value="1"/>
</dbReference>
<dbReference type="InterPro" id="IPR036322">
    <property type="entry name" value="WD40_repeat_dom_sf"/>
</dbReference>
<feature type="domain" description="IFT80/172/WDR35 TPR" evidence="12">
    <location>
        <begin position="711"/>
        <end position="802"/>
    </location>
</feature>
<organism evidence="15 16">
    <name type="scientific">Loa loa</name>
    <name type="common">Eye worm</name>
    <name type="synonym">Filaria loa</name>
    <dbReference type="NCBI Taxonomy" id="7209"/>
    <lineage>
        <taxon>Eukaryota</taxon>
        <taxon>Metazoa</taxon>
        <taxon>Ecdysozoa</taxon>
        <taxon>Nematoda</taxon>
        <taxon>Chromadorea</taxon>
        <taxon>Rhabditida</taxon>
        <taxon>Spirurina</taxon>
        <taxon>Spiruromorpha</taxon>
        <taxon>Filarioidea</taxon>
        <taxon>Onchocercidae</taxon>
        <taxon>Loa</taxon>
    </lineage>
</organism>
<evidence type="ECO:0000256" key="6">
    <source>
        <dbReference type="ARBA" id="ARBA00022803"/>
    </source>
</evidence>
<dbReference type="SMART" id="SM00320">
    <property type="entry name" value="WD40"/>
    <property type="match status" value="5"/>
</dbReference>
<dbReference type="Proteomes" id="UP000095285">
    <property type="component" value="Unassembled WGS sequence"/>
</dbReference>
<name>A0A1I7VRZ3_LOALO</name>
<dbReference type="GO" id="GO:0005929">
    <property type="term" value="C:cilium"/>
    <property type="evidence" value="ECO:0007669"/>
    <property type="project" value="UniProtKB-ARBA"/>
</dbReference>
<dbReference type="FunFam" id="2.130.10.10:FF:000242">
    <property type="entry name" value="WD repeat domain 19, isoform CRA_a"/>
    <property type="match status" value="1"/>
</dbReference>
<dbReference type="InterPro" id="IPR056170">
    <property type="entry name" value="Znf_IFT121-like"/>
</dbReference>
<keyword evidence="4" id="KW-0677">Repeat</keyword>
<dbReference type="GO" id="GO:0008104">
    <property type="term" value="P:intracellular protein localization"/>
    <property type="evidence" value="ECO:0007669"/>
    <property type="project" value="UniProtKB-ARBA"/>
</dbReference>
<dbReference type="GO" id="GO:0030991">
    <property type="term" value="C:intraciliary transport particle A"/>
    <property type="evidence" value="ECO:0007669"/>
    <property type="project" value="TreeGrafter"/>
</dbReference>
<dbReference type="Pfam" id="PF15911">
    <property type="entry name" value="Beta-prop_WDR19_2nd"/>
    <property type="match status" value="1"/>
</dbReference>
<accession>A0A1I7VRZ3</accession>
<dbReference type="eggNOG" id="KOG2247">
    <property type="taxonomic scope" value="Eukaryota"/>
</dbReference>
<dbReference type="Pfam" id="PF23389">
    <property type="entry name" value="Beta-prop_WDR19_1st"/>
    <property type="match status" value="1"/>
</dbReference>
<keyword evidence="3" id="KW-0853">WD repeat</keyword>
<dbReference type="PANTHER" id="PTHR14920:SF0">
    <property type="entry name" value="WD REPEAT DOMAIN 19"/>
    <property type="match status" value="1"/>
</dbReference>
<sequence>MKVSLSYSSDQSNSHIMMQRNGVEIRLNQLICSLTEKELGEGEPIFEWRPKGSYIAIAGSTNWVKLYDRNGNLIDELILPGRVEALSWDRDGDMLAIMNDKSTVITLWEFASKTVNKLDSGMSGKEKPTFILWSHISPVLAVGYDTGNLLFYNQRTSRKTSAIGKHQGAITCGAFSSSDLLALGSTDLTITVSTIDGDLIYSFICNMEPSLIKFSNRKQSNDKNAKSIMMLSAVLSQNTILLAELNDNSQPINLQCQVHYGEIVTYSWYRSSFLLLGFNKGFLVCISTIASEIGQEVYAVQDFKTYLSFVYISEASSKVLLTGDSQIRIREMSQLDEIVEIVELDVKNNDLCSISTNYDGQLVAASTRSGTLHLFLTKMPILGAAYRNTIAILSSLNEITLFREEEKNPLTTVKIELEPTGIALGPKHIAISMNNHAWLYDIAETKGVRHVYEIEYLSTVNVMHLNEKYVVAKLDNRAQLQKLHDENGKYIAEGNGFIIPDPEHANYGLQNIALTDDFLIYCTNAGHLYYYLLSDETYVNEYRHVARITSLYPEPGGIMLCFFDERLDAYIYNPVDDEPIKIPSIDSTVHVKSCLWENFSVDRDTFVVCDSDTVHIYLVSKNQIENVSLLKIGITKIPHGYIPLMLCKGIVHCQTQNGRIGTVLLESHRTDMVFDGKSLNTMGKLLDQALSLKRWMYAWRICEFTKINEHWNKFAIAATKNGEVDLAIRIFKQVDAVGVVWSLEEIQYIEEKSLLNGYLALILGSFDVAEEFFLQSSKPREALDMRRDLLHWDKALSLATRLAEEEIPMISKEYAQQLEFVGNYSQALTQYENGLIENPDKNNEQIVEHNEMCNSGIARMSIRTGDIRKGIDIAANTEGRAVKRDCAIILEHLKQYSDAAYLYELGHFYDRAAAVSLKAKNWTKVGSLLSKVHSPKIHTAYGKVMEGEKKYKQAAIAYKNARDYDNLVRLLLEHLNKPEEAVCIVRESRSVEGAKLVAKFFIKLGDQDSAIQFLVLSQCQQEAFHLAETEQKMDIFADAVEDDGTVDMFLQLAEYYAKNMNSQKAGFFYYKAGQYSKALDYLLTNGEDTQAMNTAITCVAEARDRDLSSHMINYLLGEIDGIPKNPKFLFKYYISMKMYREAAKTAVVIATEERANGSYRIAHKLLFGMHQELQNEGIKVPFEVQNNLMLLHSYLIIKSLVKRGEHMKAARMLIRVAGSISYFPAHVVPILTTSVIECTKAGLKQSAFKFAVELLKDCNRKSIDEKYRKKIEAIVRKADKLPDPEEPKTCCPYCDNPAEESILVCASCKNLIPYCIVTGLHLVTNDFGTCPSCGFPGFYSELKRLKDEKECCPMCGDELNDLKPVDDVKQFLMNDKKNLRQ</sequence>
<keyword evidence="2" id="KW-0963">Cytoplasm</keyword>
<keyword evidence="9" id="KW-0966">Cell projection</keyword>
<comment type="subcellular location">
    <subcellularLocation>
        <location evidence="1">Cytoplasm</location>
        <location evidence="1">Cytoskeleton</location>
        <location evidence="1">Cilium basal body</location>
    </subcellularLocation>
</comment>
<reference evidence="16" key="2">
    <citation type="submission" date="2016-11" db="UniProtKB">
        <authorList>
            <consortium name="WormBaseParasite"/>
        </authorList>
    </citation>
    <scope>IDENTIFICATION</scope>
</reference>
<dbReference type="Pfam" id="PF23387">
    <property type="entry name" value="TPR_IFT80_172"/>
    <property type="match status" value="1"/>
</dbReference>
<dbReference type="InterPro" id="IPR056157">
    <property type="entry name" value="TPR_IFT80_172_dom"/>
</dbReference>
<feature type="domain" description="WDR19 first beta-propeller" evidence="13">
    <location>
        <begin position="45"/>
        <end position="370"/>
    </location>
</feature>
<dbReference type="GO" id="GO:0035721">
    <property type="term" value="P:intraciliary retrograde transport"/>
    <property type="evidence" value="ECO:0007669"/>
    <property type="project" value="InterPro"/>
</dbReference>
<dbReference type="SUPFAM" id="SSF50978">
    <property type="entry name" value="WD40 repeat-like"/>
    <property type="match status" value="1"/>
</dbReference>
<dbReference type="WBParaSite" id="EN70_5631">
    <property type="protein sequence ID" value="EN70_5631"/>
    <property type="gene ID" value="EN70_5631"/>
</dbReference>
<dbReference type="InterPro" id="IPR001680">
    <property type="entry name" value="WD40_rpt"/>
</dbReference>
<evidence type="ECO:0000256" key="2">
    <source>
        <dbReference type="ARBA" id="ARBA00022490"/>
    </source>
</evidence>
<evidence type="ECO:0000259" key="12">
    <source>
        <dbReference type="Pfam" id="PF23387"/>
    </source>
</evidence>
<dbReference type="Gene3D" id="1.25.40.470">
    <property type="match status" value="2"/>
</dbReference>
<evidence type="ECO:0000313" key="15">
    <source>
        <dbReference type="Proteomes" id="UP000095285"/>
    </source>
</evidence>
<evidence type="ECO:0000256" key="7">
    <source>
        <dbReference type="ARBA" id="ARBA00023069"/>
    </source>
</evidence>
<evidence type="ECO:0000259" key="14">
    <source>
        <dbReference type="Pfam" id="PF24762"/>
    </source>
</evidence>
<evidence type="ECO:0000259" key="13">
    <source>
        <dbReference type="Pfam" id="PF23389"/>
    </source>
</evidence>
<dbReference type="InterPro" id="IPR015943">
    <property type="entry name" value="WD40/YVTN_repeat-like_dom_sf"/>
</dbReference>
<dbReference type="GO" id="GO:0060271">
    <property type="term" value="P:cilium assembly"/>
    <property type="evidence" value="ECO:0007669"/>
    <property type="project" value="TreeGrafter"/>
</dbReference>
<dbReference type="FunFam" id="1.25.40.470:FF:000009">
    <property type="entry name" value="WD repeat-containing protein 19 isoform X1"/>
    <property type="match status" value="1"/>
</dbReference>
<dbReference type="InterPro" id="IPR040379">
    <property type="entry name" value="WDR19/dyf-2"/>
</dbReference>
<feature type="domain" description="IF140/IFT172/WDR19 TPR" evidence="14">
    <location>
        <begin position="868"/>
        <end position="1215"/>
    </location>
</feature>
<keyword evidence="15" id="KW-1185">Reference proteome</keyword>
<dbReference type="STRING" id="7209.A0A1I7VRZ3"/>
<evidence type="ECO:0000259" key="11">
    <source>
        <dbReference type="Pfam" id="PF23145"/>
    </source>
</evidence>
<keyword evidence="8" id="KW-0206">Cytoskeleton</keyword>
<dbReference type="InterPro" id="IPR056168">
    <property type="entry name" value="TPR_IF140/IFT172/WDR19"/>
</dbReference>
<dbReference type="Pfam" id="PF23145">
    <property type="entry name" value="Zf_2nd_IFT121"/>
    <property type="match status" value="1"/>
</dbReference>
<dbReference type="InterPro" id="IPR057855">
    <property type="entry name" value="Beta-prop_WDR19_1st"/>
</dbReference>
<evidence type="ECO:0000256" key="9">
    <source>
        <dbReference type="ARBA" id="ARBA00023273"/>
    </source>
</evidence>
<evidence type="ECO:0000256" key="4">
    <source>
        <dbReference type="ARBA" id="ARBA00022737"/>
    </source>
</evidence>
<evidence type="ECO:0000256" key="1">
    <source>
        <dbReference type="ARBA" id="ARBA00004120"/>
    </source>
</evidence>
<reference evidence="15" key="1">
    <citation type="submission" date="2012-04" db="EMBL/GenBank/DDBJ databases">
        <title>The Genome Sequence of Loa loa.</title>
        <authorList>
            <consortium name="The Broad Institute Genome Sequencing Platform"/>
            <consortium name="Broad Institute Genome Sequencing Center for Infectious Disease"/>
            <person name="Nutman T.B."/>
            <person name="Fink D.L."/>
            <person name="Russ C."/>
            <person name="Young S."/>
            <person name="Zeng Q."/>
            <person name="Gargeya S."/>
            <person name="Alvarado L."/>
            <person name="Berlin A."/>
            <person name="Chapman S.B."/>
            <person name="Chen Z."/>
            <person name="Freedman E."/>
            <person name="Gellesch M."/>
            <person name="Goldberg J."/>
            <person name="Griggs A."/>
            <person name="Gujja S."/>
            <person name="Heilman E.R."/>
            <person name="Heiman D."/>
            <person name="Howarth C."/>
            <person name="Mehta T."/>
            <person name="Neiman D."/>
            <person name="Pearson M."/>
            <person name="Roberts A."/>
            <person name="Saif S."/>
            <person name="Shea T."/>
            <person name="Shenoy N."/>
            <person name="Sisk P."/>
            <person name="Stolte C."/>
            <person name="Sykes S."/>
            <person name="White J."/>
            <person name="Yandava C."/>
            <person name="Haas B."/>
            <person name="Henn M.R."/>
            <person name="Nusbaum C."/>
            <person name="Birren B."/>
        </authorList>
    </citation>
    <scope>NUCLEOTIDE SEQUENCE [LARGE SCALE GENOMIC DNA]</scope>
</reference>
<protein>
    <submittedName>
        <fullName evidence="16">WD repeat-containing protein 19</fullName>
    </submittedName>
</protein>
<evidence type="ECO:0000313" key="16">
    <source>
        <dbReference type="WBParaSite" id="EN70_5631"/>
    </source>
</evidence>
<dbReference type="SUPFAM" id="SSF69322">
    <property type="entry name" value="Tricorn protease domain 2"/>
    <property type="match status" value="1"/>
</dbReference>
<feature type="domain" description="IFT121-like zinc finger" evidence="11">
    <location>
        <begin position="1313"/>
        <end position="1357"/>
    </location>
</feature>
<proteinExistence type="predicted"/>
<evidence type="ECO:0000256" key="5">
    <source>
        <dbReference type="ARBA" id="ARBA00022794"/>
    </source>
</evidence>
<dbReference type="Gene3D" id="2.130.10.10">
    <property type="entry name" value="YVTN repeat-like/Quinoprotein amine dehydrogenase"/>
    <property type="match status" value="2"/>
</dbReference>
<feature type="domain" description="WDR19 WD40 repeat" evidence="10">
    <location>
        <begin position="390"/>
        <end position="668"/>
    </location>
</feature>
<dbReference type="InterPro" id="IPR039468">
    <property type="entry name" value="WDR19_WD40_rpt"/>
</dbReference>
<keyword evidence="5" id="KW-0970">Cilium biogenesis/degradation</keyword>
<dbReference type="PANTHER" id="PTHR14920">
    <property type="entry name" value="OSMOTIC AVOIDANCE ABNORMAL PROTEIN 1/WD REPEAT MEMBRANE PROTEIN"/>
    <property type="match status" value="1"/>
</dbReference>
<keyword evidence="7" id="KW-0969">Cilium</keyword>
<evidence type="ECO:0000259" key="10">
    <source>
        <dbReference type="Pfam" id="PF15911"/>
    </source>
</evidence>
<keyword evidence="6" id="KW-0802">TPR repeat</keyword>
<evidence type="ECO:0000256" key="8">
    <source>
        <dbReference type="ARBA" id="ARBA00023212"/>
    </source>
</evidence>
<evidence type="ECO:0000256" key="3">
    <source>
        <dbReference type="ARBA" id="ARBA00022574"/>
    </source>
</evidence>